<reference evidence="2 3" key="1">
    <citation type="submission" date="2015-02" db="EMBL/GenBank/DDBJ databases">
        <title>Single-cell genomics of uncultivated deep-branching MTB reveals a conserved set of magnetosome genes.</title>
        <authorList>
            <person name="Kolinko S."/>
            <person name="Richter M."/>
            <person name="Glockner F.O."/>
            <person name="Brachmann A."/>
            <person name="Schuler D."/>
        </authorList>
    </citation>
    <scope>NUCLEOTIDE SEQUENCE [LARGE SCALE GENOMIC DNA]</scope>
    <source>
        <strain evidence="2">TM-1</strain>
    </source>
</reference>
<accession>A0A0F3GW90</accession>
<keyword evidence="3" id="KW-1185">Reference proteome</keyword>
<evidence type="ECO:0000313" key="3">
    <source>
        <dbReference type="Proteomes" id="UP000033423"/>
    </source>
</evidence>
<sequence>MQDVLEGLIRLSCPGIPFCTPQQRIVLQEHRGLKEQAQLSDGAIEILAVQGGLATLEVSVSARQRPRLPRRKQKKKKKKKRKKGAAPPPFRTPCKGAGPLDPIILNSKHVPASSQKYLQ</sequence>
<evidence type="ECO:0000256" key="1">
    <source>
        <dbReference type="SAM" id="MobiDB-lite"/>
    </source>
</evidence>
<dbReference type="Proteomes" id="UP000033423">
    <property type="component" value="Unassembled WGS sequence"/>
</dbReference>
<proteinExistence type="predicted"/>
<dbReference type="EMBL" id="LACI01000680">
    <property type="protein sequence ID" value="KJU86244.1"/>
    <property type="molecule type" value="Genomic_DNA"/>
</dbReference>
<name>A0A0F3GW90_9BACT</name>
<dbReference type="AlphaFoldDB" id="A0A0F3GW90"/>
<gene>
    <name evidence="2" type="ORF">MBAV_001568</name>
</gene>
<feature type="compositionally biased region" description="Basic residues" evidence="1">
    <location>
        <begin position="64"/>
        <end position="84"/>
    </location>
</feature>
<organism evidence="2 3">
    <name type="scientific">Candidatus Magnetobacterium bavaricum</name>
    <dbReference type="NCBI Taxonomy" id="29290"/>
    <lineage>
        <taxon>Bacteria</taxon>
        <taxon>Pseudomonadati</taxon>
        <taxon>Nitrospirota</taxon>
        <taxon>Thermodesulfovibrionia</taxon>
        <taxon>Thermodesulfovibrionales</taxon>
        <taxon>Candidatus Magnetobacteriaceae</taxon>
        <taxon>Candidatus Magnetobacterium</taxon>
    </lineage>
</organism>
<evidence type="ECO:0000313" key="2">
    <source>
        <dbReference type="EMBL" id="KJU86244.1"/>
    </source>
</evidence>
<comment type="caution">
    <text evidence="2">The sequence shown here is derived from an EMBL/GenBank/DDBJ whole genome shotgun (WGS) entry which is preliminary data.</text>
</comment>
<protein>
    <submittedName>
        <fullName evidence="2">Uncharacterized protein</fullName>
    </submittedName>
</protein>
<feature type="region of interest" description="Disordered" evidence="1">
    <location>
        <begin position="60"/>
        <end position="119"/>
    </location>
</feature>